<dbReference type="InterPro" id="IPR005829">
    <property type="entry name" value="Sugar_transporter_CS"/>
</dbReference>
<feature type="domain" description="Major facilitator superfamily (MFS) profile" evidence="6">
    <location>
        <begin position="24"/>
        <end position="426"/>
    </location>
</feature>
<gene>
    <name evidence="7" type="ORF">SAMN05444158_0055</name>
</gene>
<dbReference type="Gene3D" id="1.20.1250.20">
    <property type="entry name" value="MFS general substrate transporter like domains"/>
    <property type="match status" value="2"/>
</dbReference>
<accession>A0A1H1M2F6</accession>
<evidence type="ECO:0000313" key="8">
    <source>
        <dbReference type="Proteomes" id="UP000243904"/>
    </source>
</evidence>
<feature type="transmembrane region" description="Helical" evidence="5">
    <location>
        <begin position="334"/>
        <end position="359"/>
    </location>
</feature>
<feature type="transmembrane region" description="Helical" evidence="5">
    <location>
        <begin position="235"/>
        <end position="254"/>
    </location>
</feature>
<feature type="transmembrane region" description="Helical" evidence="5">
    <location>
        <begin position="402"/>
        <end position="421"/>
    </location>
</feature>
<dbReference type="EMBL" id="LT629750">
    <property type="protein sequence ID" value="SDR80682.1"/>
    <property type="molecule type" value="Genomic_DNA"/>
</dbReference>
<sequence>MTEIVTGAGVALLADTGAVSPRKVFWATWFGWMLDGFDSSMYSYILVGALSELLPASGIEASRANIGLYGGLLFSIFMLGWACSMVWGWAADRYGRVRIMCWTVLVYSVFTALCGLSTGIIMFGLFRFVAGFGIGGEWAAGTPLLHESVPESSRVRLAGWLHTATPTGLFLAALVTLIGGSMLGWRGMFFLGILPALLIAYLRSNIPEPQRPRSSEATKPKFSALFAKGQARTTWAAASMMACIIFGLWSSNFWAPTVVITKLVATGATQAHALQMGAVAGLITNVGTLIGCLLMPWITGRLGSRRWTAVLFFVGSLLSVVVSYELAIERLNDLTLFLILLPILGFFTNGVFGLFTIWLPEMFPSALRGAGSGFSFSMGRVLGAAGPTLIGALAALTGSYPLAISLLSMIYIIGLPFIAMAPETANQPLAR</sequence>
<dbReference type="PANTHER" id="PTHR23508:SF10">
    <property type="entry name" value="CARBOXYLIC ACID TRANSPORTER PROTEIN HOMOLOG"/>
    <property type="match status" value="1"/>
</dbReference>
<keyword evidence="4 5" id="KW-0472">Membrane</keyword>
<evidence type="ECO:0000256" key="5">
    <source>
        <dbReference type="SAM" id="Phobius"/>
    </source>
</evidence>
<keyword evidence="2 5" id="KW-0812">Transmembrane</keyword>
<feature type="transmembrane region" description="Helical" evidence="5">
    <location>
        <begin position="379"/>
        <end position="396"/>
    </location>
</feature>
<evidence type="ECO:0000256" key="1">
    <source>
        <dbReference type="ARBA" id="ARBA00004141"/>
    </source>
</evidence>
<evidence type="ECO:0000259" key="6">
    <source>
        <dbReference type="PROSITE" id="PS50850"/>
    </source>
</evidence>
<name>A0A1H1M2F6_9BRAD</name>
<feature type="transmembrane region" description="Helical" evidence="5">
    <location>
        <begin position="307"/>
        <end position="328"/>
    </location>
</feature>
<dbReference type="PROSITE" id="PS50850">
    <property type="entry name" value="MFS"/>
    <property type="match status" value="1"/>
</dbReference>
<comment type="subcellular location">
    <subcellularLocation>
        <location evidence="1">Membrane</location>
        <topology evidence="1">Multi-pass membrane protein</topology>
    </subcellularLocation>
</comment>
<organism evidence="7 8">
    <name type="scientific">Bradyrhizobium canariense</name>
    <dbReference type="NCBI Taxonomy" id="255045"/>
    <lineage>
        <taxon>Bacteria</taxon>
        <taxon>Pseudomonadati</taxon>
        <taxon>Pseudomonadota</taxon>
        <taxon>Alphaproteobacteria</taxon>
        <taxon>Hyphomicrobiales</taxon>
        <taxon>Nitrobacteraceae</taxon>
        <taxon>Bradyrhizobium</taxon>
    </lineage>
</organism>
<evidence type="ECO:0000256" key="2">
    <source>
        <dbReference type="ARBA" id="ARBA00022692"/>
    </source>
</evidence>
<evidence type="ECO:0000256" key="3">
    <source>
        <dbReference type="ARBA" id="ARBA00022989"/>
    </source>
</evidence>
<dbReference type="RefSeq" id="WP_146685888.1">
    <property type="nucleotide sequence ID" value="NZ_LT629750.1"/>
</dbReference>
<evidence type="ECO:0000256" key="4">
    <source>
        <dbReference type="ARBA" id="ARBA00023136"/>
    </source>
</evidence>
<feature type="transmembrane region" description="Helical" evidence="5">
    <location>
        <begin position="274"/>
        <end position="295"/>
    </location>
</feature>
<feature type="transmembrane region" description="Helical" evidence="5">
    <location>
        <begin position="157"/>
        <end position="178"/>
    </location>
</feature>
<feature type="transmembrane region" description="Helical" evidence="5">
    <location>
        <begin position="184"/>
        <end position="202"/>
    </location>
</feature>
<keyword evidence="3 5" id="KW-1133">Transmembrane helix</keyword>
<dbReference type="SUPFAM" id="SSF103473">
    <property type="entry name" value="MFS general substrate transporter"/>
    <property type="match status" value="1"/>
</dbReference>
<dbReference type="PANTHER" id="PTHR23508">
    <property type="entry name" value="CARBOXYLIC ACID TRANSPORTER PROTEIN HOMOLOG"/>
    <property type="match status" value="1"/>
</dbReference>
<evidence type="ECO:0000313" key="7">
    <source>
        <dbReference type="EMBL" id="SDR80682.1"/>
    </source>
</evidence>
<feature type="transmembrane region" description="Helical" evidence="5">
    <location>
        <begin position="66"/>
        <end position="90"/>
    </location>
</feature>
<dbReference type="GO" id="GO:0046943">
    <property type="term" value="F:carboxylic acid transmembrane transporter activity"/>
    <property type="evidence" value="ECO:0007669"/>
    <property type="project" value="TreeGrafter"/>
</dbReference>
<dbReference type="GO" id="GO:0005886">
    <property type="term" value="C:plasma membrane"/>
    <property type="evidence" value="ECO:0007669"/>
    <property type="project" value="TreeGrafter"/>
</dbReference>
<dbReference type="AlphaFoldDB" id="A0A1H1M2F6"/>
<dbReference type="InterPro" id="IPR011701">
    <property type="entry name" value="MFS"/>
</dbReference>
<protein>
    <submittedName>
        <fullName evidence="7">Major Facilitator Superfamily protein</fullName>
    </submittedName>
</protein>
<dbReference type="Pfam" id="PF07690">
    <property type="entry name" value="MFS_1"/>
    <property type="match status" value="1"/>
</dbReference>
<feature type="transmembrane region" description="Helical" evidence="5">
    <location>
        <begin position="102"/>
        <end position="126"/>
    </location>
</feature>
<proteinExistence type="predicted"/>
<keyword evidence="8" id="KW-1185">Reference proteome</keyword>
<reference evidence="8" key="1">
    <citation type="submission" date="2016-10" db="EMBL/GenBank/DDBJ databases">
        <authorList>
            <person name="Varghese N."/>
            <person name="Submissions S."/>
        </authorList>
    </citation>
    <scope>NUCLEOTIDE SEQUENCE [LARGE SCALE GENOMIC DNA]</scope>
    <source>
        <strain evidence="8">GAS369</strain>
    </source>
</reference>
<dbReference type="Proteomes" id="UP000243904">
    <property type="component" value="Chromosome I"/>
</dbReference>
<dbReference type="InterPro" id="IPR036259">
    <property type="entry name" value="MFS_trans_sf"/>
</dbReference>
<dbReference type="InterPro" id="IPR020846">
    <property type="entry name" value="MFS_dom"/>
</dbReference>
<dbReference type="PROSITE" id="PS00217">
    <property type="entry name" value="SUGAR_TRANSPORT_2"/>
    <property type="match status" value="1"/>
</dbReference>